<protein>
    <submittedName>
        <fullName evidence="1">Uncharacterized protein</fullName>
    </submittedName>
</protein>
<proteinExistence type="predicted"/>
<reference evidence="1" key="1">
    <citation type="submission" date="2014-09" db="EMBL/GenBank/DDBJ databases">
        <authorList>
            <person name="Magalhaes I.L.F."/>
            <person name="Oliveira U."/>
            <person name="Santos F.R."/>
            <person name="Vidigal T.H.D.A."/>
            <person name="Brescovit A.D."/>
            <person name="Santos A.J."/>
        </authorList>
    </citation>
    <scope>NUCLEOTIDE SEQUENCE</scope>
    <source>
        <tissue evidence="1">Shoot tissue taken approximately 20 cm above the soil surface</tissue>
    </source>
</reference>
<accession>A0A0A9HUC5</accession>
<evidence type="ECO:0000313" key="1">
    <source>
        <dbReference type="EMBL" id="JAE36518.1"/>
    </source>
</evidence>
<reference evidence="1" key="2">
    <citation type="journal article" date="2015" name="Data Brief">
        <title>Shoot transcriptome of the giant reed, Arundo donax.</title>
        <authorList>
            <person name="Barrero R.A."/>
            <person name="Guerrero F.D."/>
            <person name="Moolhuijzen P."/>
            <person name="Goolsby J.A."/>
            <person name="Tidwell J."/>
            <person name="Bellgard S.E."/>
            <person name="Bellgard M.I."/>
        </authorList>
    </citation>
    <scope>NUCLEOTIDE SEQUENCE</scope>
    <source>
        <tissue evidence="1">Shoot tissue taken approximately 20 cm above the soil surface</tissue>
    </source>
</reference>
<name>A0A0A9HUC5_ARUDO</name>
<dbReference type="EMBL" id="GBRH01161378">
    <property type="protein sequence ID" value="JAE36518.1"/>
    <property type="molecule type" value="Transcribed_RNA"/>
</dbReference>
<dbReference type="AlphaFoldDB" id="A0A0A9HUC5"/>
<organism evidence="1">
    <name type="scientific">Arundo donax</name>
    <name type="common">Giant reed</name>
    <name type="synonym">Donax arundinaceus</name>
    <dbReference type="NCBI Taxonomy" id="35708"/>
    <lineage>
        <taxon>Eukaryota</taxon>
        <taxon>Viridiplantae</taxon>
        <taxon>Streptophyta</taxon>
        <taxon>Embryophyta</taxon>
        <taxon>Tracheophyta</taxon>
        <taxon>Spermatophyta</taxon>
        <taxon>Magnoliopsida</taxon>
        <taxon>Liliopsida</taxon>
        <taxon>Poales</taxon>
        <taxon>Poaceae</taxon>
        <taxon>PACMAD clade</taxon>
        <taxon>Arundinoideae</taxon>
        <taxon>Arundineae</taxon>
        <taxon>Arundo</taxon>
    </lineage>
</organism>
<sequence>MLDEHNKHYHALHESSYSSCHYSYMVNQVGPLNSEAQLEVEMMWL</sequence>